<keyword evidence="2" id="KW-0677">Repeat</keyword>
<dbReference type="CDD" id="cd01448">
    <property type="entry name" value="TST_Repeat_1"/>
    <property type="match status" value="1"/>
</dbReference>
<keyword evidence="1" id="KW-0808">Transferase</keyword>
<dbReference type="Proteomes" id="UP000185434">
    <property type="component" value="Chromosome"/>
</dbReference>
<gene>
    <name evidence="4" type="ORF">CFRA_06095</name>
</gene>
<evidence type="ECO:0000259" key="3">
    <source>
        <dbReference type="PROSITE" id="PS50206"/>
    </source>
</evidence>
<dbReference type="OrthoDB" id="9770030at2"/>
<dbReference type="PANTHER" id="PTHR11364">
    <property type="entry name" value="THIOSULFATE SULFERTANSFERASE"/>
    <property type="match status" value="1"/>
</dbReference>
<dbReference type="PROSITE" id="PS50206">
    <property type="entry name" value="RHODANESE_3"/>
    <property type="match status" value="2"/>
</dbReference>
<reference evidence="4 5" key="1">
    <citation type="submission" date="2014-08" db="EMBL/GenBank/DDBJ databases">
        <title>Complete genome sequence of Corynebacterium frankenforstense ST18(T) (=DSM 45800(T)), isolated from raw cow milk.</title>
        <authorList>
            <person name="Ruckert C."/>
            <person name="Albersmeier A."/>
            <person name="Winkler A."/>
            <person name="Lipski A."/>
            <person name="Kalinowski J."/>
        </authorList>
    </citation>
    <scope>NUCLEOTIDE SEQUENCE [LARGE SCALE GENOMIC DNA]</scope>
    <source>
        <strain evidence="4 5">ST18</strain>
    </source>
</reference>
<proteinExistence type="predicted"/>
<dbReference type="RefSeq" id="WP_075663873.1">
    <property type="nucleotide sequence ID" value="NZ_CP009247.1"/>
</dbReference>
<dbReference type="InterPro" id="IPR036873">
    <property type="entry name" value="Rhodanese-like_dom_sf"/>
</dbReference>
<evidence type="ECO:0000313" key="4">
    <source>
        <dbReference type="EMBL" id="APT88887.1"/>
    </source>
</evidence>
<dbReference type="SMART" id="SM00450">
    <property type="entry name" value="RHOD"/>
    <property type="match status" value="2"/>
</dbReference>
<keyword evidence="5" id="KW-1185">Reference proteome</keyword>
<evidence type="ECO:0000256" key="1">
    <source>
        <dbReference type="ARBA" id="ARBA00022679"/>
    </source>
</evidence>
<dbReference type="Pfam" id="PF00581">
    <property type="entry name" value="Rhodanese"/>
    <property type="match status" value="2"/>
</dbReference>
<sequence>MTDNEQKNAQNTVDLPGPVVDAAWLTAHLDDVVVVDVSTVPGGTPTGREVYESGHIPGAVHADLAGAFSRTDTDLPFMALDSADFAVQAGTLGIGDGDTVVVYDQGPTLWAARLWWNLRLEGHDAVAVLDGGLPAWKQAGGLVASGFESREPAEFTAKRRPGLIASTPEVDAAAEDDAVVLVDALSPREYAGAGHIPGAVNLPAMSGYRREDAEACGALDPGKRTITYCHGGITAALDALRLAELGRDDVAVYDGSLAEWLAANPKNSRTR</sequence>
<dbReference type="InterPro" id="IPR001763">
    <property type="entry name" value="Rhodanese-like_dom"/>
</dbReference>
<evidence type="ECO:0000256" key="2">
    <source>
        <dbReference type="ARBA" id="ARBA00022737"/>
    </source>
</evidence>
<dbReference type="GO" id="GO:0004792">
    <property type="term" value="F:thiosulfate-cyanide sulfurtransferase activity"/>
    <property type="evidence" value="ECO:0007669"/>
    <property type="project" value="TreeGrafter"/>
</dbReference>
<feature type="domain" description="Rhodanese" evidence="3">
    <location>
        <begin position="175"/>
        <end position="269"/>
    </location>
</feature>
<dbReference type="InterPro" id="IPR045078">
    <property type="entry name" value="TST/MPST-like"/>
</dbReference>
<protein>
    <recommendedName>
        <fullName evidence="3">Rhodanese domain-containing protein</fullName>
    </recommendedName>
</protein>
<dbReference type="PANTHER" id="PTHR11364:SF27">
    <property type="entry name" value="SULFURTRANSFERASE"/>
    <property type="match status" value="1"/>
</dbReference>
<dbReference type="STRING" id="1437875.CFRA_06095"/>
<dbReference type="SUPFAM" id="SSF52821">
    <property type="entry name" value="Rhodanese/Cell cycle control phosphatase"/>
    <property type="match status" value="2"/>
</dbReference>
<feature type="domain" description="Rhodanese" evidence="3">
    <location>
        <begin position="28"/>
        <end position="145"/>
    </location>
</feature>
<name>A0A1L7CSS8_9CORY</name>
<dbReference type="EMBL" id="CP009247">
    <property type="protein sequence ID" value="APT88887.1"/>
    <property type="molecule type" value="Genomic_DNA"/>
</dbReference>
<dbReference type="KEGG" id="cfk:CFRA_06095"/>
<dbReference type="Gene3D" id="3.40.250.10">
    <property type="entry name" value="Rhodanese-like domain"/>
    <property type="match status" value="2"/>
</dbReference>
<organism evidence="4 5">
    <name type="scientific">Corynebacterium frankenforstense DSM 45800</name>
    <dbReference type="NCBI Taxonomy" id="1437875"/>
    <lineage>
        <taxon>Bacteria</taxon>
        <taxon>Bacillati</taxon>
        <taxon>Actinomycetota</taxon>
        <taxon>Actinomycetes</taxon>
        <taxon>Mycobacteriales</taxon>
        <taxon>Corynebacteriaceae</taxon>
        <taxon>Corynebacterium</taxon>
    </lineage>
</organism>
<dbReference type="AlphaFoldDB" id="A0A1L7CSS8"/>
<accession>A0A1L7CSS8</accession>
<evidence type="ECO:0000313" key="5">
    <source>
        <dbReference type="Proteomes" id="UP000185434"/>
    </source>
</evidence>